<evidence type="ECO:0000313" key="8">
    <source>
        <dbReference type="Proteomes" id="UP000038010"/>
    </source>
</evidence>
<sequence>MIKATAEDVIIIGAGVVGLTLAHGLKKHGIPFQIYERDSSVSARGQGWAITIHWALPYLKDLLSPETLAEIDEVQVDPEIGRKDTGNFLFINLSNCETKYRIPPSERRRVNREKLRAVLLRDVASKVHWSKSVSSVESTDNGVKVTFDDGTSTRGSLVVGADGANSRVRRFLRPDDYRNSQLPIRFLGSAVDMTPAQVAPLRKLDPLLFQGCHPESSCFMWVSMLETPAVNGTAENEPDKQRYRVQLNLSWPVRSPADEPAPTDKERVADMKRRADVFAPVLRDAIHAIPDDAEVLEIKLADWPCLDWDNSKGRITLVGDAAHAMTMYRGEAANHGMLDAYRLVESLKVLHSVNADSEVGAVDEQSRVVTDFEAEMRTRTSYAVKMSRQACFDAHDWERLNENSAVLTKRAVVAK</sequence>
<dbReference type="Gene3D" id="3.50.50.60">
    <property type="entry name" value="FAD/NAD(P)-binding domain"/>
    <property type="match status" value="1"/>
</dbReference>
<protein>
    <recommendedName>
        <fullName evidence="6">FAD-binding domain-containing protein</fullName>
    </recommendedName>
</protein>
<dbReference type="PANTHER" id="PTHR47178">
    <property type="entry name" value="MONOOXYGENASE, FAD-BINDING"/>
    <property type="match status" value="1"/>
</dbReference>
<dbReference type="PANTHER" id="PTHR47178:SF1">
    <property type="entry name" value="FAD-BINDING DOMAIN-CONTAINING PROTEIN-RELATED"/>
    <property type="match status" value="1"/>
</dbReference>
<keyword evidence="8" id="KW-1185">Reference proteome</keyword>
<dbReference type="GO" id="GO:0004497">
    <property type="term" value="F:monooxygenase activity"/>
    <property type="evidence" value="ECO:0007669"/>
    <property type="project" value="UniProtKB-KW"/>
</dbReference>
<dbReference type="AlphaFoldDB" id="A0A0N1H7P0"/>
<dbReference type="PRINTS" id="PR00420">
    <property type="entry name" value="RNGMNOXGNASE"/>
</dbReference>
<evidence type="ECO:0000256" key="3">
    <source>
        <dbReference type="ARBA" id="ARBA00022827"/>
    </source>
</evidence>
<dbReference type="RefSeq" id="XP_018002569.1">
    <property type="nucleotide sequence ID" value="XM_018150316.1"/>
</dbReference>
<dbReference type="EMBL" id="LFJN01000007">
    <property type="protein sequence ID" value="KPI42606.1"/>
    <property type="molecule type" value="Genomic_DNA"/>
</dbReference>
<organism evidence="7 8">
    <name type="scientific">Cyphellophora attinorum</name>
    <dbReference type="NCBI Taxonomy" id="1664694"/>
    <lineage>
        <taxon>Eukaryota</taxon>
        <taxon>Fungi</taxon>
        <taxon>Dikarya</taxon>
        <taxon>Ascomycota</taxon>
        <taxon>Pezizomycotina</taxon>
        <taxon>Eurotiomycetes</taxon>
        <taxon>Chaetothyriomycetidae</taxon>
        <taxon>Chaetothyriales</taxon>
        <taxon>Cyphellophoraceae</taxon>
        <taxon>Cyphellophora</taxon>
    </lineage>
</organism>
<accession>A0A0N1H7P0</accession>
<feature type="domain" description="FAD-binding" evidence="6">
    <location>
        <begin position="8"/>
        <end position="350"/>
    </location>
</feature>
<evidence type="ECO:0000313" key="7">
    <source>
        <dbReference type="EMBL" id="KPI42606.1"/>
    </source>
</evidence>
<comment type="cofactor">
    <cofactor evidence="1">
        <name>FAD</name>
        <dbReference type="ChEBI" id="CHEBI:57692"/>
    </cofactor>
</comment>
<evidence type="ECO:0000256" key="1">
    <source>
        <dbReference type="ARBA" id="ARBA00001974"/>
    </source>
</evidence>
<dbReference type="STRING" id="1664694.A0A0N1H7P0"/>
<evidence type="ECO:0000259" key="6">
    <source>
        <dbReference type="Pfam" id="PF01494"/>
    </source>
</evidence>
<comment type="caution">
    <text evidence="7">The sequence shown here is derived from an EMBL/GenBank/DDBJ whole genome shotgun (WGS) entry which is preliminary data.</text>
</comment>
<dbReference type="InterPro" id="IPR036188">
    <property type="entry name" value="FAD/NAD-bd_sf"/>
</dbReference>
<dbReference type="VEuPathDB" id="FungiDB:AB675_9752"/>
<dbReference type="GeneID" id="28742196"/>
<proteinExistence type="predicted"/>
<name>A0A0N1H7P0_9EURO</name>
<dbReference type="Pfam" id="PF01494">
    <property type="entry name" value="FAD_binding_3"/>
    <property type="match status" value="1"/>
</dbReference>
<keyword evidence="4" id="KW-0560">Oxidoreductase</keyword>
<keyword evidence="5" id="KW-0503">Monooxygenase</keyword>
<keyword evidence="3" id="KW-0274">FAD</keyword>
<keyword evidence="2" id="KW-0285">Flavoprotein</keyword>
<dbReference type="SUPFAM" id="SSF51905">
    <property type="entry name" value="FAD/NAD(P)-binding domain"/>
    <property type="match status" value="1"/>
</dbReference>
<dbReference type="GO" id="GO:0071949">
    <property type="term" value="F:FAD binding"/>
    <property type="evidence" value="ECO:0007669"/>
    <property type="project" value="InterPro"/>
</dbReference>
<evidence type="ECO:0000256" key="2">
    <source>
        <dbReference type="ARBA" id="ARBA00022630"/>
    </source>
</evidence>
<reference evidence="7 8" key="1">
    <citation type="submission" date="2015-06" db="EMBL/GenBank/DDBJ databases">
        <title>Draft genome of the ant-associated black yeast Phialophora attae CBS 131958.</title>
        <authorList>
            <person name="Moreno L.F."/>
            <person name="Stielow B.J."/>
            <person name="de Hoog S."/>
            <person name="Vicente V.A."/>
            <person name="Weiss V.A."/>
            <person name="de Vries M."/>
            <person name="Cruz L.M."/>
            <person name="Souza E.M."/>
        </authorList>
    </citation>
    <scope>NUCLEOTIDE SEQUENCE [LARGE SCALE GENOMIC DNA]</scope>
    <source>
        <strain evidence="7 8">CBS 131958</strain>
    </source>
</reference>
<gene>
    <name evidence="7" type="ORF">AB675_9752</name>
</gene>
<dbReference type="OrthoDB" id="47494at2759"/>
<dbReference type="InterPro" id="IPR002938">
    <property type="entry name" value="FAD-bd"/>
</dbReference>
<dbReference type="Proteomes" id="UP000038010">
    <property type="component" value="Unassembled WGS sequence"/>
</dbReference>
<evidence type="ECO:0000256" key="5">
    <source>
        <dbReference type="ARBA" id="ARBA00023033"/>
    </source>
</evidence>
<evidence type="ECO:0000256" key="4">
    <source>
        <dbReference type="ARBA" id="ARBA00023002"/>
    </source>
</evidence>